<feature type="domain" description="Myb-like" evidence="3">
    <location>
        <begin position="259"/>
        <end position="312"/>
    </location>
</feature>
<evidence type="ECO:0000313" key="4">
    <source>
        <dbReference type="EMBL" id="KAL1612015.1"/>
    </source>
</evidence>
<comment type="caution">
    <text evidence="4">The sequence shown here is derived from an EMBL/GenBank/DDBJ whole genome shotgun (WGS) entry which is preliminary data.</text>
</comment>
<feature type="region of interest" description="Disordered" evidence="2">
    <location>
        <begin position="646"/>
        <end position="671"/>
    </location>
</feature>
<gene>
    <name evidence="4" type="ORF">SLS60_000238</name>
</gene>
<dbReference type="CDD" id="cd11660">
    <property type="entry name" value="SANT_TRF"/>
    <property type="match status" value="1"/>
</dbReference>
<evidence type="ECO:0000313" key="5">
    <source>
        <dbReference type="Proteomes" id="UP001521785"/>
    </source>
</evidence>
<feature type="compositionally biased region" description="Low complexity" evidence="2">
    <location>
        <begin position="501"/>
        <end position="515"/>
    </location>
</feature>
<dbReference type="Proteomes" id="UP001521785">
    <property type="component" value="Unassembled WGS sequence"/>
</dbReference>
<feature type="compositionally biased region" description="Basic and acidic residues" evidence="2">
    <location>
        <begin position="368"/>
        <end position="384"/>
    </location>
</feature>
<name>A0ABR3S5R5_9PLEO</name>
<dbReference type="PANTHER" id="PTHR46734:SF1">
    <property type="entry name" value="TELOMERIC REPEAT-BINDING FACTOR 1"/>
    <property type="match status" value="1"/>
</dbReference>
<evidence type="ECO:0000256" key="2">
    <source>
        <dbReference type="SAM" id="MobiDB-lite"/>
    </source>
</evidence>
<protein>
    <recommendedName>
        <fullName evidence="3">Myb-like domain-containing protein</fullName>
    </recommendedName>
</protein>
<feature type="compositionally biased region" description="Low complexity" evidence="2">
    <location>
        <begin position="646"/>
        <end position="661"/>
    </location>
</feature>
<feature type="compositionally biased region" description="Basic residues" evidence="2">
    <location>
        <begin position="141"/>
        <end position="151"/>
    </location>
</feature>
<dbReference type="SUPFAM" id="SSF46689">
    <property type="entry name" value="Homeodomain-like"/>
    <property type="match status" value="2"/>
</dbReference>
<feature type="compositionally biased region" description="Basic and acidic residues" evidence="2">
    <location>
        <begin position="466"/>
        <end position="475"/>
    </location>
</feature>
<accession>A0ABR3S5R5</accession>
<dbReference type="InterPro" id="IPR001005">
    <property type="entry name" value="SANT/Myb"/>
</dbReference>
<reference evidence="4 5" key="1">
    <citation type="submission" date="2024-02" db="EMBL/GenBank/DDBJ databases">
        <title>De novo assembly and annotation of 12 fungi associated with fruit tree decline syndrome in Ontario, Canada.</title>
        <authorList>
            <person name="Sulman M."/>
            <person name="Ellouze W."/>
            <person name="Ilyukhin E."/>
        </authorList>
    </citation>
    <scope>NUCLEOTIDE SEQUENCE [LARGE SCALE GENOMIC DNA]</scope>
    <source>
        <strain evidence="4 5">M42-189</strain>
    </source>
</reference>
<dbReference type="InterPro" id="IPR052450">
    <property type="entry name" value="TRBD-Containing_Protein"/>
</dbReference>
<feature type="region of interest" description="Disordered" evidence="2">
    <location>
        <begin position="466"/>
        <end position="515"/>
    </location>
</feature>
<feature type="compositionally biased region" description="Low complexity" evidence="2">
    <location>
        <begin position="335"/>
        <end position="349"/>
    </location>
</feature>
<proteinExistence type="predicted"/>
<dbReference type="Gene3D" id="1.10.246.220">
    <property type="match status" value="1"/>
</dbReference>
<organism evidence="4 5">
    <name type="scientific">Paraconiothyrium brasiliense</name>
    <dbReference type="NCBI Taxonomy" id="300254"/>
    <lineage>
        <taxon>Eukaryota</taxon>
        <taxon>Fungi</taxon>
        <taxon>Dikarya</taxon>
        <taxon>Ascomycota</taxon>
        <taxon>Pezizomycotina</taxon>
        <taxon>Dothideomycetes</taxon>
        <taxon>Pleosporomycetidae</taxon>
        <taxon>Pleosporales</taxon>
        <taxon>Massarineae</taxon>
        <taxon>Didymosphaeriaceae</taxon>
        <taxon>Paraconiothyrium</taxon>
    </lineage>
</organism>
<keyword evidence="1" id="KW-0539">Nucleus</keyword>
<dbReference type="PROSITE" id="PS50090">
    <property type="entry name" value="MYB_LIKE"/>
    <property type="match status" value="1"/>
</dbReference>
<sequence>MEPRIATLLGDSPLERLATDALSRPPPPPSAPRKPHPVEPTTANDHVHANTPSTAPSLLGQSHIRHQHSPSQEPAPKRQKPSAPIASVLNTVTPFSGRLSDLLLDPSQQQAPKRKRIDESNEPLPPTGPENSLLTLPKPHQQPKKNTKRPRIPPLLQGLHQVPPQAQSRLFPPITSESGAFSRDRGEGAALRTTSGTEKRKEQGSDTALHAASGDGAAPAQEDAQIEAQRKAVSASTSDEENRAATGRSPASTTPTATKELRKRNKWSEKETKDLLVGVSRFGIGSWKKILQCTDFTFNQRTAVDLKDRFRTCCPGEGLKARKPKRKGDARDDSSQSTTVSSATTSMSSNQDPVAQESLDTVNSFRKNRGDTHRKGPAELREMGIHGSFTRSNRRERRPFTEQDDVNLLRGFDKYASSWHLIRDDRDLGFSTRQPTDLRDRFRIRYPEMFAKAGYKLKPKDEAMLKEKEKGKNKEAANSQTSANSKDLPSSSRAKDSGPDTSFSSLTSTSTPNSNLMPLALRESFLTSFTGPLDDFGDLDSEADGDHSRSPIILNRNIFEWADANPSQMTAVTSASLPSMGSLTSDAPLSMPSVTEATHINPMITLNLPISLLNSNLLSSATTQPSSSHAAPSSRLSDLYHHPISAAPASAPAAGPSTATTKHTTDPILRTPNLPTIVFPHVPASSARSAVHNLPPPADLLSGLDPDARPEAQTGPFMLDESLGFAGASTFYTSGATLAPMNSMPGREMLTLEKGLLQEPGRGGRGS</sequence>
<evidence type="ECO:0000256" key="1">
    <source>
        <dbReference type="ARBA" id="ARBA00023242"/>
    </source>
</evidence>
<dbReference type="SMART" id="SM00717">
    <property type="entry name" value="SANT"/>
    <property type="match status" value="2"/>
</dbReference>
<dbReference type="Pfam" id="PF00249">
    <property type="entry name" value="Myb_DNA-binding"/>
    <property type="match status" value="1"/>
</dbReference>
<feature type="compositionally biased region" description="Low complexity" evidence="2">
    <location>
        <begin position="99"/>
        <end position="110"/>
    </location>
</feature>
<dbReference type="PANTHER" id="PTHR46734">
    <property type="entry name" value="TELOMERIC REPEAT-BINDING FACTOR 1 TERF1"/>
    <property type="match status" value="1"/>
</dbReference>
<feature type="compositionally biased region" description="Polar residues" evidence="2">
    <location>
        <begin position="50"/>
        <end position="60"/>
    </location>
</feature>
<feature type="compositionally biased region" description="Polar residues" evidence="2">
    <location>
        <begin position="479"/>
        <end position="492"/>
    </location>
</feature>
<evidence type="ECO:0000259" key="3">
    <source>
        <dbReference type="PROSITE" id="PS50090"/>
    </source>
</evidence>
<keyword evidence="5" id="KW-1185">Reference proteome</keyword>
<dbReference type="EMBL" id="JAKJXO020000001">
    <property type="protein sequence ID" value="KAL1612015.1"/>
    <property type="molecule type" value="Genomic_DNA"/>
</dbReference>
<dbReference type="InterPro" id="IPR009057">
    <property type="entry name" value="Homeodomain-like_sf"/>
</dbReference>
<feature type="region of interest" description="Disordered" evidence="2">
    <location>
        <begin position="313"/>
        <end position="398"/>
    </location>
</feature>
<feature type="region of interest" description="Disordered" evidence="2">
    <location>
        <begin position="1"/>
        <end position="266"/>
    </location>
</feature>
<dbReference type="Gene3D" id="1.10.10.60">
    <property type="entry name" value="Homeodomain-like"/>
    <property type="match status" value="1"/>
</dbReference>
<feature type="compositionally biased region" description="Polar residues" evidence="2">
    <location>
        <begin position="350"/>
        <end position="365"/>
    </location>
</feature>